<gene>
    <name evidence="9" type="ORF">E2L08_14705</name>
</gene>
<dbReference type="AlphaFoldDB" id="A0A4R6A097"/>
<proteinExistence type="inferred from homology"/>
<comment type="caution">
    <text evidence="9">The sequence shown here is derived from an EMBL/GenBank/DDBJ whole genome shotgun (WGS) entry which is preliminary data.</text>
</comment>
<evidence type="ECO:0000256" key="5">
    <source>
        <dbReference type="ARBA" id="ARBA00022692"/>
    </source>
</evidence>
<keyword evidence="5 8" id="KW-0812">Transmembrane</keyword>
<feature type="transmembrane region" description="Helical" evidence="8">
    <location>
        <begin position="178"/>
        <end position="197"/>
    </location>
</feature>
<dbReference type="PANTHER" id="PTHR30269">
    <property type="entry name" value="TRANSMEMBRANE PROTEIN YFCA"/>
    <property type="match status" value="1"/>
</dbReference>
<evidence type="ECO:0000256" key="2">
    <source>
        <dbReference type="ARBA" id="ARBA00009142"/>
    </source>
</evidence>
<evidence type="ECO:0000256" key="7">
    <source>
        <dbReference type="ARBA" id="ARBA00023136"/>
    </source>
</evidence>
<accession>A0A4R6A097</accession>
<evidence type="ECO:0000313" key="9">
    <source>
        <dbReference type="EMBL" id="TDL75964.1"/>
    </source>
</evidence>
<feature type="transmembrane region" description="Helical" evidence="8">
    <location>
        <begin position="204"/>
        <end position="224"/>
    </location>
</feature>
<evidence type="ECO:0000256" key="1">
    <source>
        <dbReference type="ARBA" id="ARBA00004651"/>
    </source>
</evidence>
<keyword evidence="6 8" id="KW-1133">Transmembrane helix</keyword>
<feature type="transmembrane region" description="Helical" evidence="8">
    <location>
        <begin position="137"/>
        <end position="166"/>
    </location>
</feature>
<dbReference type="InterPro" id="IPR052017">
    <property type="entry name" value="TSUP"/>
</dbReference>
<evidence type="ECO:0000256" key="4">
    <source>
        <dbReference type="ARBA" id="ARBA00022475"/>
    </source>
</evidence>
<keyword evidence="7 8" id="KW-0472">Membrane</keyword>
<dbReference type="Pfam" id="PF01925">
    <property type="entry name" value="TauE"/>
    <property type="match status" value="1"/>
</dbReference>
<dbReference type="PANTHER" id="PTHR30269:SF0">
    <property type="entry name" value="MEMBRANE TRANSPORTER PROTEIN YFCA-RELATED"/>
    <property type="match status" value="1"/>
</dbReference>
<reference evidence="9 10" key="1">
    <citation type="submission" date="2019-03" db="EMBL/GenBank/DDBJ databases">
        <title>Primorskyibacter sp. SS33 isolated from sediments.</title>
        <authorList>
            <person name="Xunke S."/>
        </authorList>
    </citation>
    <scope>NUCLEOTIDE SEQUENCE [LARGE SCALE GENOMIC DNA]</scope>
    <source>
        <strain evidence="9 10">SS33</strain>
    </source>
</reference>
<name>A0A4R6A097_9RHOB</name>
<dbReference type="OrthoDB" id="9807082at2"/>
<feature type="transmembrane region" description="Helical" evidence="8">
    <location>
        <begin position="98"/>
        <end position="116"/>
    </location>
</feature>
<sequence>MWDLLFVSAAAFVGGVVNAVAGGGTFFTLPALVAVGVPPVAANATSALAVFPGYAASALGFRAELRSFERRFVLRLVAVTLAGSFAGSLLLLVSSNEAFSAIVPVLLLGSTLAFVFGDRIRARAAARGRPGAARPGIGMALACVYGGYFNGGLGIMLLALFALWGMEDLSRMNALKNVAAFTVSTISVATFAAAGLIDWSYATAMMLAATAGGYAGAPLVRIVPRPIMRAAIATIGFGVTAGFAWRLVA</sequence>
<dbReference type="InterPro" id="IPR002781">
    <property type="entry name" value="TM_pro_TauE-like"/>
</dbReference>
<comment type="subcellular location">
    <subcellularLocation>
        <location evidence="1 8">Cell membrane</location>
        <topology evidence="1 8">Multi-pass membrane protein</topology>
    </subcellularLocation>
</comment>
<feature type="transmembrane region" description="Helical" evidence="8">
    <location>
        <begin position="72"/>
        <end position="92"/>
    </location>
</feature>
<protein>
    <recommendedName>
        <fullName evidence="8">Probable membrane transporter protein</fullName>
    </recommendedName>
</protein>
<evidence type="ECO:0000256" key="6">
    <source>
        <dbReference type="ARBA" id="ARBA00022989"/>
    </source>
</evidence>
<dbReference type="Proteomes" id="UP000295701">
    <property type="component" value="Unassembled WGS sequence"/>
</dbReference>
<dbReference type="RefSeq" id="WP_133397858.1">
    <property type="nucleotide sequence ID" value="NZ_SNAA01000020.1"/>
</dbReference>
<comment type="similarity">
    <text evidence="2 8">Belongs to the 4-toluene sulfonate uptake permease (TSUP) (TC 2.A.102) family.</text>
</comment>
<evidence type="ECO:0000313" key="10">
    <source>
        <dbReference type="Proteomes" id="UP000295701"/>
    </source>
</evidence>
<dbReference type="EMBL" id="SNAA01000020">
    <property type="protein sequence ID" value="TDL75964.1"/>
    <property type="molecule type" value="Genomic_DNA"/>
</dbReference>
<dbReference type="GO" id="GO:0005886">
    <property type="term" value="C:plasma membrane"/>
    <property type="evidence" value="ECO:0007669"/>
    <property type="project" value="UniProtKB-SubCell"/>
</dbReference>
<keyword evidence="3" id="KW-0813">Transport</keyword>
<feature type="transmembrane region" description="Helical" evidence="8">
    <location>
        <begin position="230"/>
        <end position="248"/>
    </location>
</feature>
<keyword evidence="10" id="KW-1185">Reference proteome</keyword>
<evidence type="ECO:0000256" key="8">
    <source>
        <dbReference type="RuleBase" id="RU363041"/>
    </source>
</evidence>
<feature type="transmembrane region" description="Helical" evidence="8">
    <location>
        <begin position="29"/>
        <end position="51"/>
    </location>
</feature>
<evidence type="ECO:0000256" key="3">
    <source>
        <dbReference type="ARBA" id="ARBA00022448"/>
    </source>
</evidence>
<organism evidence="9 10">
    <name type="scientific">Palleronia sediminis</name>
    <dbReference type="NCBI Taxonomy" id="2547833"/>
    <lineage>
        <taxon>Bacteria</taxon>
        <taxon>Pseudomonadati</taxon>
        <taxon>Pseudomonadota</taxon>
        <taxon>Alphaproteobacteria</taxon>
        <taxon>Rhodobacterales</taxon>
        <taxon>Roseobacteraceae</taxon>
        <taxon>Palleronia</taxon>
    </lineage>
</organism>
<keyword evidence="4 8" id="KW-1003">Cell membrane</keyword>